<protein>
    <recommendedName>
        <fullName evidence="3">Nucleotidyltransferase</fullName>
    </recommendedName>
</protein>
<name>A9KRP9_LACP7</name>
<evidence type="ECO:0000313" key="2">
    <source>
        <dbReference type="Proteomes" id="UP000000370"/>
    </source>
</evidence>
<dbReference type="EMBL" id="CP000885">
    <property type="protein sequence ID" value="ABX43543.1"/>
    <property type="molecule type" value="Genomic_DNA"/>
</dbReference>
<organism evidence="1 2">
    <name type="scientific">Lachnoclostridium phytofermentans (strain ATCC 700394 / DSM 18823 / ISDg)</name>
    <name type="common">Clostridium phytofermentans</name>
    <dbReference type="NCBI Taxonomy" id="357809"/>
    <lineage>
        <taxon>Bacteria</taxon>
        <taxon>Bacillati</taxon>
        <taxon>Bacillota</taxon>
        <taxon>Clostridia</taxon>
        <taxon>Lachnospirales</taxon>
        <taxon>Lachnospiraceae</taxon>
    </lineage>
</organism>
<dbReference type="AlphaFoldDB" id="A9KRP9"/>
<sequence length="58" mass="6645">MNTVKEQADKLLYDLGLFNELKKYGTPHIIGSYAMNVMACNDLDIDVTNDDMDIEKLY</sequence>
<dbReference type="KEGG" id="cpy:Cphy_3189"/>
<reference evidence="2" key="1">
    <citation type="submission" date="2007-11" db="EMBL/GenBank/DDBJ databases">
        <title>Complete genome sequence of Clostridium phytofermentans ISDg.</title>
        <authorList>
            <person name="Leschine S.B."/>
            <person name="Warnick T.A."/>
            <person name="Blanchard J.L."/>
            <person name="Schnell D.J."/>
            <person name="Petit E.L."/>
            <person name="LaTouf W.G."/>
            <person name="Copeland A."/>
            <person name="Lucas S."/>
            <person name="Lapidus A."/>
            <person name="Barry K."/>
            <person name="Glavina del Rio T."/>
            <person name="Dalin E."/>
            <person name="Tice H."/>
            <person name="Pitluck S."/>
            <person name="Kiss H."/>
            <person name="Brettin T."/>
            <person name="Bruce D."/>
            <person name="Detter J.C."/>
            <person name="Han C."/>
            <person name="Kuske C."/>
            <person name="Schmutz J."/>
            <person name="Larimer F."/>
            <person name="Land M."/>
            <person name="Hauser L."/>
            <person name="Kyrpides N."/>
            <person name="Kim E.A."/>
            <person name="Richardson P."/>
        </authorList>
    </citation>
    <scope>NUCLEOTIDE SEQUENCE [LARGE SCALE GENOMIC DNA]</scope>
    <source>
        <strain evidence="2">ATCC 700394 / DSM 18823 / ISDg</strain>
    </source>
</reference>
<gene>
    <name evidence="1" type="ordered locus">Cphy_3189</name>
</gene>
<dbReference type="STRING" id="357809.Cphy_3189"/>
<evidence type="ECO:0008006" key="3">
    <source>
        <dbReference type="Google" id="ProtNLM"/>
    </source>
</evidence>
<accession>A9KRP9</accession>
<keyword evidence="2" id="KW-1185">Reference proteome</keyword>
<dbReference type="RefSeq" id="WP_012201193.1">
    <property type="nucleotide sequence ID" value="NC_010001.1"/>
</dbReference>
<dbReference type="Proteomes" id="UP000000370">
    <property type="component" value="Chromosome"/>
</dbReference>
<evidence type="ECO:0000313" key="1">
    <source>
        <dbReference type="EMBL" id="ABX43543.1"/>
    </source>
</evidence>
<dbReference type="HOGENOM" id="CLU_2971405_0_0_9"/>
<proteinExistence type="predicted"/>